<evidence type="ECO:0000313" key="3">
    <source>
        <dbReference type="Proteomes" id="UP000591131"/>
    </source>
</evidence>
<keyword evidence="3" id="KW-1185">Reference proteome</keyword>
<organism evidence="2 3">
    <name type="scientific">Perkinsus chesapeaki</name>
    <name type="common">Clam parasite</name>
    <name type="synonym">Perkinsus andrewsi</name>
    <dbReference type="NCBI Taxonomy" id="330153"/>
    <lineage>
        <taxon>Eukaryota</taxon>
        <taxon>Sar</taxon>
        <taxon>Alveolata</taxon>
        <taxon>Perkinsozoa</taxon>
        <taxon>Perkinsea</taxon>
        <taxon>Perkinsida</taxon>
        <taxon>Perkinsidae</taxon>
        <taxon>Perkinsus</taxon>
    </lineage>
</organism>
<dbReference type="OrthoDB" id="443318at2759"/>
<dbReference type="InterPro" id="IPR029058">
    <property type="entry name" value="AB_hydrolase_fold"/>
</dbReference>
<gene>
    <name evidence="2" type="ORF">FOL47_002196</name>
</gene>
<name>A0A7J6KPU4_PERCH</name>
<dbReference type="AlphaFoldDB" id="A0A7J6KPU4"/>
<comment type="similarity">
    <text evidence="1">Belongs to the peptidase S10 family.</text>
</comment>
<feature type="non-terminal residue" evidence="2">
    <location>
        <position position="243"/>
    </location>
</feature>
<protein>
    <submittedName>
        <fullName evidence="2">Uncharacterized protein</fullName>
    </submittedName>
</protein>
<sequence length="243" mass="27793">PNIPLRGIAIGNGWMKAAVQVLHYPEMAFQSGTAPHAITRKDMFILGQLQHFLNRRDVQEKLRVKKHFIQCSDVGSFSRDAIMPSDFLLPDLIEAGIRVLLCAGDQDYICNWIGYEKVAEQMEWAGRDAFQMASRYEYEVMFLKALASNWCRDNAACRSKDNNGTSVGLLRSIRWKEKGMFGFFQVGNFSFDRIAPFDTLLPDLLDAEVKIFKGEFRQDNNGTALGLLRRIRWRNNGMLGFLQ</sequence>
<dbReference type="Proteomes" id="UP000591131">
    <property type="component" value="Unassembled WGS sequence"/>
</dbReference>
<dbReference type="GO" id="GO:0006508">
    <property type="term" value="P:proteolysis"/>
    <property type="evidence" value="ECO:0007669"/>
    <property type="project" value="InterPro"/>
</dbReference>
<evidence type="ECO:0000256" key="1">
    <source>
        <dbReference type="ARBA" id="ARBA00009431"/>
    </source>
</evidence>
<feature type="non-terminal residue" evidence="2">
    <location>
        <position position="1"/>
    </location>
</feature>
<dbReference type="InterPro" id="IPR001563">
    <property type="entry name" value="Peptidase_S10"/>
</dbReference>
<evidence type="ECO:0000313" key="2">
    <source>
        <dbReference type="EMBL" id="KAF4649315.1"/>
    </source>
</evidence>
<dbReference type="SUPFAM" id="SSF53474">
    <property type="entry name" value="alpha/beta-Hydrolases"/>
    <property type="match status" value="1"/>
</dbReference>
<dbReference type="EMBL" id="JAAPAO010001582">
    <property type="protein sequence ID" value="KAF4649315.1"/>
    <property type="molecule type" value="Genomic_DNA"/>
</dbReference>
<dbReference type="Pfam" id="PF00450">
    <property type="entry name" value="Peptidase_S10"/>
    <property type="match status" value="1"/>
</dbReference>
<reference evidence="2 3" key="1">
    <citation type="submission" date="2020-04" db="EMBL/GenBank/DDBJ databases">
        <title>Perkinsus chesapeaki whole genome sequence.</title>
        <authorList>
            <person name="Bogema D.R."/>
        </authorList>
    </citation>
    <scope>NUCLEOTIDE SEQUENCE [LARGE SCALE GENOMIC DNA]</scope>
    <source>
        <strain evidence="2">ATCC PRA-425</strain>
    </source>
</reference>
<proteinExistence type="inferred from homology"/>
<comment type="caution">
    <text evidence="2">The sequence shown here is derived from an EMBL/GenBank/DDBJ whole genome shotgun (WGS) entry which is preliminary data.</text>
</comment>
<accession>A0A7J6KPU4</accession>
<dbReference type="GO" id="GO:0004185">
    <property type="term" value="F:serine-type carboxypeptidase activity"/>
    <property type="evidence" value="ECO:0007669"/>
    <property type="project" value="InterPro"/>
</dbReference>
<dbReference type="Gene3D" id="3.40.50.1820">
    <property type="entry name" value="alpha/beta hydrolase"/>
    <property type="match status" value="1"/>
</dbReference>